<dbReference type="GO" id="GO:0005739">
    <property type="term" value="C:mitochondrion"/>
    <property type="evidence" value="ECO:0007669"/>
    <property type="project" value="TreeGrafter"/>
</dbReference>
<comment type="catalytic activity">
    <reaction evidence="4">
        <text>an N-acyl-L-alpha-aminoacyl-tRNA + H2O = an N-acyl-L-amino acid + a tRNA + H(+)</text>
        <dbReference type="Rhea" id="RHEA:54448"/>
        <dbReference type="Rhea" id="RHEA-COMP:10123"/>
        <dbReference type="Rhea" id="RHEA-COMP:13883"/>
        <dbReference type="ChEBI" id="CHEBI:15377"/>
        <dbReference type="ChEBI" id="CHEBI:15378"/>
        <dbReference type="ChEBI" id="CHEBI:59874"/>
        <dbReference type="ChEBI" id="CHEBI:78442"/>
        <dbReference type="ChEBI" id="CHEBI:138191"/>
        <dbReference type="EC" id="3.1.1.29"/>
    </reaction>
</comment>
<dbReference type="Pfam" id="PF01981">
    <property type="entry name" value="PTH2"/>
    <property type="match status" value="1"/>
</dbReference>
<dbReference type="PANTHER" id="PTHR12649:SF30">
    <property type="entry name" value="AMINOACYL-TRNA HYDROLASE"/>
    <property type="match status" value="1"/>
</dbReference>
<gene>
    <name evidence="7" type="ORF">PVAP13_7KG425000</name>
</gene>
<dbReference type="SUPFAM" id="SSF102462">
    <property type="entry name" value="Peptidyl-tRNA hydrolase II"/>
    <property type="match status" value="1"/>
</dbReference>
<keyword evidence="8" id="KW-1185">Reference proteome</keyword>
<dbReference type="InterPro" id="IPR002833">
    <property type="entry name" value="PTH2"/>
</dbReference>
<name>A0A8T0QQ87_PANVG</name>
<evidence type="ECO:0000256" key="4">
    <source>
        <dbReference type="ARBA" id="ARBA00048707"/>
    </source>
</evidence>
<dbReference type="EMBL" id="CM029049">
    <property type="protein sequence ID" value="KAG2575273.1"/>
    <property type="molecule type" value="Genomic_DNA"/>
</dbReference>
<evidence type="ECO:0000256" key="5">
    <source>
        <dbReference type="SAM" id="MobiDB-lite"/>
    </source>
</evidence>
<evidence type="ECO:0000256" key="1">
    <source>
        <dbReference type="ARBA" id="ARBA00013260"/>
    </source>
</evidence>
<proteinExistence type="inferred from homology"/>
<dbReference type="OrthoDB" id="1733656at2759"/>
<protein>
    <recommendedName>
        <fullName evidence="1">peptidyl-tRNA hydrolase</fullName>
        <ecNumber evidence="1">3.1.1.29</ecNumber>
    </recommendedName>
</protein>
<evidence type="ECO:0000313" key="7">
    <source>
        <dbReference type="EMBL" id="KAG2575273.1"/>
    </source>
</evidence>
<feature type="chain" id="PRO_5035753683" description="peptidyl-tRNA hydrolase" evidence="6">
    <location>
        <begin position="16"/>
        <end position="240"/>
    </location>
</feature>
<feature type="signal peptide" evidence="6">
    <location>
        <begin position="1"/>
        <end position="15"/>
    </location>
</feature>
<feature type="compositionally biased region" description="Acidic residues" evidence="5">
    <location>
        <begin position="49"/>
        <end position="66"/>
    </location>
</feature>
<sequence>MGASASVLSLPVAAALPAAATAVAGAAGCFALGYLLALSRHAAAVDPDGGSDDDYEDDSEEDDDENSGGSRAAKRAGGQKRTGLRLLFWARNVVTKSDSAREAKRAQAQAAVSPLEIENLADIIEDFKMVLVVRNDLKMGKGKIAAQCSHATLGLFKKLQQRAPKSLRRWERCGQVKVVVKIESEEDMLVLQGRAKSLNLPTHITIDAGRTQIAPNSRTVMAILGPADMVDDVTGGLKLL</sequence>
<dbReference type="InterPro" id="IPR023476">
    <property type="entry name" value="Pep_tRNA_hydro_II_dom_sf"/>
</dbReference>
<dbReference type="NCBIfam" id="TIGR00283">
    <property type="entry name" value="arch_pth2"/>
    <property type="match status" value="1"/>
</dbReference>
<dbReference type="EC" id="3.1.1.29" evidence="1"/>
<accession>A0A8T0QQ87</accession>
<feature type="region of interest" description="Disordered" evidence="5">
    <location>
        <begin position="46"/>
        <end position="78"/>
    </location>
</feature>
<evidence type="ECO:0000313" key="8">
    <source>
        <dbReference type="Proteomes" id="UP000823388"/>
    </source>
</evidence>
<dbReference type="AlphaFoldDB" id="A0A8T0QQ87"/>
<keyword evidence="2" id="KW-0378">Hydrolase</keyword>
<comment type="similarity">
    <text evidence="3">Belongs to the PTH2 family.</text>
</comment>
<keyword evidence="6" id="KW-0732">Signal</keyword>
<evidence type="ECO:0000256" key="3">
    <source>
        <dbReference type="ARBA" id="ARBA00038050"/>
    </source>
</evidence>
<reference evidence="7" key="1">
    <citation type="submission" date="2020-05" db="EMBL/GenBank/DDBJ databases">
        <title>WGS assembly of Panicum virgatum.</title>
        <authorList>
            <person name="Lovell J.T."/>
            <person name="Jenkins J."/>
            <person name="Shu S."/>
            <person name="Juenger T.E."/>
            <person name="Schmutz J."/>
        </authorList>
    </citation>
    <scope>NUCLEOTIDE SEQUENCE</scope>
    <source>
        <strain evidence="7">AP13</strain>
    </source>
</reference>
<organism evidence="7 8">
    <name type="scientific">Panicum virgatum</name>
    <name type="common">Blackwell switchgrass</name>
    <dbReference type="NCBI Taxonomy" id="38727"/>
    <lineage>
        <taxon>Eukaryota</taxon>
        <taxon>Viridiplantae</taxon>
        <taxon>Streptophyta</taxon>
        <taxon>Embryophyta</taxon>
        <taxon>Tracheophyta</taxon>
        <taxon>Spermatophyta</taxon>
        <taxon>Magnoliopsida</taxon>
        <taxon>Liliopsida</taxon>
        <taxon>Poales</taxon>
        <taxon>Poaceae</taxon>
        <taxon>PACMAD clade</taxon>
        <taxon>Panicoideae</taxon>
        <taxon>Panicodae</taxon>
        <taxon>Paniceae</taxon>
        <taxon>Panicinae</taxon>
        <taxon>Panicum</taxon>
        <taxon>Panicum sect. Hiantes</taxon>
    </lineage>
</organism>
<dbReference type="PANTHER" id="PTHR12649">
    <property type="entry name" value="PEPTIDYL-TRNA HYDROLASE 2"/>
    <property type="match status" value="1"/>
</dbReference>
<dbReference type="Proteomes" id="UP000823388">
    <property type="component" value="Chromosome 7K"/>
</dbReference>
<comment type="caution">
    <text evidence="7">The sequence shown here is derived from an EMBL/GenBank/DDBJ whole genome shotgun (WGS) entry which is preliminary data.</text>
</comment>
<dbReference type="GO" id="GO:0004045">
    <property type="term" value="F:peptidyl-tRNA hydrolase activity"/>
    <property type="evidence" value="ECO:0007669"/>
    <property type="project" value="UniProtKB-EC"/>
</dbReference>
<dbReference type="CDD" id="cd02430">
    <property type="entry name" value="PTH2"/>
    <property type="match status" value="1"/>
</dbReference>
<dbReference type="Gene3D" id="3.40.1490.10">
    <property type="entry name" value="Bit1"/>
    <property type="match status" value="1"/>
</dbReference>
<evidence type="ECO:0000256" key="2">
    <source>
        <dbReference type="ARBA" id="ARBA00022801"/>
    </source>
</evidence>
<dbReference type="FunFam" id="3.40.1490.10:FF:000002">
    <property type="entry name" value="Peptidyl-tRNA hydrolase 2, mitochondrial"/>
    <property type="match status" value="1"/>
</dbReference>
<evidence type="ECO:0000256" key="6">
    <source>
        <dbReference type="SAM" id="SignalP"/>
    </source>
</evidence>
<dbReference type="GO" id="GO:0005829">
    <property type="term" value="C:cytosol"/>
    <property type="evidence" value="ECO:0007669"/>
    <property type="project" value="TreeGrafter"/>
</dbReference>